<dbReference type="InterPro" id="IPR003343">
    <property type="entry name" value="Big_2"/>
</dbReference>
<dbReference type="InterPro" id="IPR012334">
    <property type="entry name" value="Pectin_lyas_fold"/>
</dbReference>
<dbReference type="InterPro" id="IPR008964">
    <property type="entry name" value="Invasin/intimin_cell_adhesion"/>
</dbReference>
<dbReference type="Pfam" id="PF02368">
    <property type="entry name" value="Big_2"/>
    <property type="match status" value="1"/>
</dbReference>
<organism evidence="6 7">
    <name type="scientific">Winogradskyella aurantia</name>
    <dbReference type="NCBI Taxonomy" id="1915063"/>
    <lineage>
        <taxon>Bacteria</taxon>
        <taxon>Pseudomonadati</taxon>
        <taxon>Bacteroidota</taxon>
        <taxon>Flavobacteriia</taxon>
        <taxon>Flavobacteriales</taxon>
        <taxon>Flavobacteriaceae</taxon>
        <taxon>Winogradskyella</taxon>
    </lineage>
</organism>
<name>A0A265UT91_9FLAO</name>
<feature type="domain" description="PKD/Chitinase" evidence="4">
    <location>
        <begin position="990"/>
        <end position="1058"/>
    </location>
</feature>
<dbReference type="InterPro" id="IPR035986">
    <property type="entry name" value="PKD_dom_sf"/>
</dbReference>
<evidence type="ECO:0000313" key="7">
    <source>
        <dbReference type="Proteomes" id="UP000216840"/>
    </source>
</evidence>
<dbReference type="InterPro" id="IPR011050">
    <property type="entry name" value="Pectin_lyase_fold/virulence"/>
</dbReference>
<dbReference type="OrthoDB" id="9765926at2"/>
<evidence type="ECO:0000256" key="1">
    <source>
        <dbReference type="ARBA" id="ARBA00022723"/>
    </source>
</evidence>
<dbReference type="SUPFAM" id="SSF51126">
    <property type="entry name" value="Pectin lyase-like"/>
    <property type="match status" value="1"/>
</dbReference>
<gene>
    <name evidence="6" type="ORF">CA834_08625</name>
</gene>
<protein>
    <recommendedName>
        <fullName evidence="8">BIG2 domain-containing protein</fullName>
    </recommendedName>
</protein>
<feature type="domain" description="PKD/Chitinase" evidence="4">
    <location>
        <begin position="565"/>
        <end position="636"/>
    </location>
</feature>
<evidence type="ECO:0000259" key="5">
    <source>
        <dbReference type="SMART" id="SM00635"/>
    </source>
</evidence>
<keyword evidence="3" id="KW-0325">Glycoprotein</keyword>
<dbReference type="Gene3D" id="2.60.40.10">
    <property type="entry name" value="Immunoglobulins"/>
    <property type="match status" value="2"/>
</dbReference>
<dbReference type="SMART" id="SM00089">
    <property type="entry name" value="PKD"/>
    <property type="match status" value="5"/>
</dbReference>
<feature type="domain" description="PKD/Chitinase" evidence="4">
    <location>
        <begin position="921"/>
        <end position="988"/>
    </location>
</feature>
<dbReference type="InterPro" id="IPR013783">
    <property type="entry name" value="Ig-like_fold"/>
</dbReference>
<dbReference type="CDD" id="cd00146">
    <property type="entry name" value="PKD"/>
    <property type="match status" value="1"/>
</dbReference>
<feature type="domain" description="PKD/Chitinase" evidence="4">
    <location>
        <begin position="638"/>
        <end position="706"/>
    </location>
</feature>
<dbReference type="Proteomes" id="UP000216840">
    <property type="component" value="Unassembled WGS sequence"/>
</dbReference>
<dbReference type="PANTHER" id="PTHR42970">
    <property type="entry name" value="PECTATE LYASE C-RELATED"/>
    <property type="match status" value="1"/>
</dbReference>
<evidence type="ECO:0000259" key="4">
    <source>
        <dbReference type="SMART" id="SM00089"/>
    </source>
</evidence>
<dbReference type="SUPFAM" id="SSF49373">
    <property type="entry name" value="Invasin/intimin cell-adhesion fragments"/>
    <property type="match status" value="1"/>
</dbReference>
<dbReference type="NCBIfam" id="TIGR04183">
    <property type="entry name" value="Por_Secre_tail"/>
    <property type="match status" value="1"/>
</dbReference>
<evidence type="ECO:0008006" key="8">
    <source>
        <dbReference type="Google" id="ProtNLM"/>
    </source>
</evidence>
<dbReference type="EMBL" id="NGJN01000004">
    <property type="protein sequence ID" value="OZV68528.1"/>
    <property type="molecule type" value="Genomic_DNA"/>
</dbReference>
<dbReference type="Gene3D" id="2.60.40.1080">
    <property type="match status" value="1"/>
</dbReference>
<dbReference type="PANTHER" id="PTHR42970:SF1">
    <property type="entry name" value="PECTATE LYASE C-RELATED"/>
    <property type="match status" value="1"/>
</dbReference>
<proteinExistence type="predicted"/>
<evidence type="ECO:0000256" key="2">
    <source>
        <dbReference type="ARBA" id="ARBA00022729"/>
    </source>
</evidence>
<dbReference type="SMART" id="SM00635">
    <property type="entry name" value="BID_2"/>
    <property type="match status" value="1"/>
</dbReference>
<sequence length="1369" mass="145967">MNMIPTLRDTIIKLINSLLIIIVFHNVINSQQLAFPTAYGAGANTTGGRGGAVIHVTNLNDSGAGSLREALLTPGTRTVIFDISGVIDLQSQIYISSSDSDRSNLTVNGFSAPNGGITIIGAAIRSGEGTENMIWRGIRFRNGYLAAEPNGSLNTSCLGFRGASNVIVDRCSFAYARSKGVGIGTSGPGEYAEKITIQNCLFGESQQAMLVGNSEAVEFGNSSILRNVTSNVGWRHPKGGGAMDLDVINNFHNNWQARTIRMDAYDFNLNLIGNYYQGGGVTGVGERDDKAIFATWTNATMNPQIWDEDNFIEAQHRPINYPAQPESAWFPFATSTEPVKSEWFVSNRLPLQGVDPAILSAQDLKTELFPKVGACEYIDNNGNVQFFRDDIDIRLIELADNDSGGGYISSSEYQNLATQIIMPSETRPANFYITNPHIPEVWFQANVPEGQDHNDIAPSGYTWLEEYLNQVDVDVTAIGVEGVAVTPSTAELQVPETLTLTVTISPDDATNQTGVWSSSDEAIATVDSNGVVTAVSEGEVTITFTTNDGGLTASTEITVFPEALQASAGDDQTICEGESITLTATSNNGTTYLWSTGDATPEIEVSPTESSTYTVTVSNDVGEEVTDDVVVTVNPVPVANAGNDETICQGESITLTASGGTTYLWSTGETTASITVSPDSETIYTVEAISNECSSTDAVLISVMPSPEISITDDTYIYIGDSTTLTVSGAETYVWNTGESTESITVSPEVTTTYSVTGFANGCETTAEVLVTVLPPTNAYAGEDVTICSGETVTLNATGGISYNWDSGQTEASIDVSPTQTTTYTVTVTDALGGTDMDEVTVTVNETPIVTVSDDVIIMEGESTTLTANGAPSFFWNTGYTSDTIIVSPTQTTTYTVTGSNGNCEATAEVVVTVIPEVIANAGANVTICSGESVNLTATGGTNYSWDSGEQVASITVSPAQTTTYTVTVSDNFGNSDSDSVTVTVNETPVITISDSVSIIEGESTVLVAEGADSYLWSTGETTQSITVSPTQTTIYTVTGASNGCEAEAEVTVNVEELFQATAGDNQRVCQDDNYEVELTAGPGDTYLWNTGETTQTIYVSPVSTSTYTVTVTQGNQEDTASVTVFVDPNPDVVIANGDTVDILNGDFITLSASGANNYQWSNGATQPNIAVSPSETTTYEVRGYVNDCYDEKQVTVNVYQPVVADAGEDVLICLDESAILTASGGDEYLWSTGEITQSIEVSPQATTEYTVTVFNAMDYDEDSVIVGINDSCSDDSTEQPDESLDFSVMVYPNPATTYANIRLSGVLEITEMLMYDFTGKLILQREINNEDYNATVIEKVDVRDLRHGVYFLKLIDNDKEIVKKIIVN</sequence>
<dbReference type="GO" id="GO:0046872">
    <property type="term" value="F:metal ion binding"/>
    <property type="evidence" value="ECO:0007669"/>
    <property type="project" value="UniProtKB-KW"/>
</dbReference>
<dbReference type="InterPro" id="IPR022409">
    <property type="entry name" value="PKD/Chitinase_dom"/>
</dbReference>
<dbReference type="Gene3D" id="2.160.20.10">
    <property type="entry name" value="Single-stranded right-handed beta-helix, Pectin lyase-like"/>
    <property type="match status" value="1"/>
</dbReference>
<keyword evidence="7" id="KW-1185">Reference proteome</keyword>
<accession>A0A265UT91</accession>
<dbReference type="InterPro" id="IPR026444">
    <property type="entry name" value="Secre_tail"/>
</dbReference>
<feature type="domain" description="BIG2" evidence="5">
    <location>
        <begin position="479"/>
        <end position="556"/>
    </location>
</feature>
<keyword evidence="2" id="KW-0732">Signal</keyword>
<evidence type="ECO:0000313" key="6">
    <source>
        <dbReference type="EMBL" id="OZV68528.1"/>
    </source>
</evidence>
<evidence type="ECO:0000256" key="3">
    <source>
        <dbReference type="ARBA" id="ARBA00023180"/>
    </source>
</evidence>
<dbReference type="Pfam" id="PF18962">
    <property type="entry name" value="Por_Secre_tail"/>
    <property type="match status" value="1"/>
</dbReference>
<keyword evidence="1" id="KW-0479">Metal-binding</keyword>
<feature type="domain" description="PKD/Chitinase" evidence="4">
    <location>
        <begin position="769"/>
        <end position="847"/>
    </location>
</feature>
<comment type="caution">
    <text evidence="6">The sequence shown here is derived from an EMBL/GenBank/DDBJ whole genome shotgun (WGS) entry which is preliminary data.</text>
</comment>
<reference evidence="6 7" key="1">
    <citation type="submission" date="2017-05" db="EMBL/GenBank/DDBJ databases">
        <title>The draft genome sequence of Idiomarina salinarum WNB302.</title>
        <authorList>
            <person name="Sun Y."/>
            <person name="Chen B."/>
            <person name="Du Z."/>
        </authorList>
    </citation>
    <scope>NUCLEOTIDE SEQUENCE [LARGE SCALE GENOMIC DNA]</scope>
    <source>
        <strain evidence="6 7">WNB302</strain>
    </source>
</reference>
<dbReference type="SUPFAM" id="SSF49299">
    <property type="entry name" value="PKD domain"/>
    <property type="match status" value="1"/>
</dbReference>
<dbReference type="InterPro" id="IPR052063">
    <property type="entry name" value="Polysaccharide_Lyase_1"/>
</dbReference>